<feature type="compositionally biased region" description="Low complexity" evidence="1">
    <location>
        <begin position="27"/>
        <end position="37"/>
    </location>
</feature>
<reference evidence="3" key="1">
    <citation type="journal article" date="2020" name="Stud. Mycol.">
        <title>101 Dothideomycetes genomes: a test case for predicting lifestyles and emergence of pathogens.</title>
        <authorList>
            <person name="Haridas S."/>
            <person name="Albert R."/>
            <person name="Binder M."/>
            <person name="Bloem J."/>
            <person name="Labutti K."/>
            <person name="Salamov A."/>
            <person name="Andreopoulos B."/>
            <person name="Baker S."/>
            <person name="Barry K."/>
            <person name="Bills G."/>
            <person name="Bluhm B."/>
            <person name="Cannon C."/>
            <person name="Castanera R."/>
            <person name="Culley D."/>
            <person name="Daum C."/>
            <person name="Ezra D."/>
            <person name="Gonzalez J."/>
            <person name="Henrissat B."/>
            <person name="Kuo A."/>
            <person name="Liang C."/>
            <person name="Lipzen A."/>
            <person name="Lutzoni F."/>
            <person name="Magnuson J."/>
            <person name="Mondo S."/>
            <person name="Nolan M."/>
            <person name="Ohm R."/>
            <person name="Pangilinan J."/>
            <person name="Park H.-J."/>
            <person name="Ramirez L."/>
            <person name="Alfaro M."/>
            <person name="Sun H."/>
            <person name="Tritt A."/>
            <person name="Yoshinaga Y."/>
            <person name="Zwiers L.-H."/>
            <person name="Turgeon B."/>
            <person name="Goodwin S."/>
            <person name="Spatafora J."/>
            <person name="Crous P."/>
            <person name="Grigoriev I."/>
        </authorList>
    </citation>
    <scope>NUCLEOTIDE SEQUENCE</scope>
    <source>
        <strain evidence="3">CBS 122367</strain>
    </source>
</reference>
<sequence>MKLFLIAVLAALTATSPLTSPHPQDNPSTTSTDPTTTAAIEPDPATNTTATNAATAYPSTNPFNAPFDLPVPDANMRAMLDAQGAQGAQDAQGAQGMKDGSGVDVDTNVQNAGDPSGPGDPGMLCDIVFNMCLQTNPTYCSSMNWCYAPPKSG</sequence>
<feature type="signal peptide" evidence="2">
    <location>
        <begin position="1"/>
        <end position="21"/>
    </location>
</feature>
<dbReference type="Proteomes" id="UP000799291">
    <property type="component" value="Unassembled WGS sequence"/>
</dbReference>
<evidence type="ECO:0000313" key="3">
    <source>
        <dbReference type="EMBL" id="KAF2676389.1"/>
    </source>
</evidence>
<feature type="compositionally biased region" description="Polar residues" evidence="1">
    <location>
        <begin position="16"/>
        <end position="26"/>
    </location>
</feature>
<dbReference type="EMBL" id="MU005635">
    <property type="protein sequence ID" value="KAF2676389.1"/>
    <property type="molecule type" value="Genomic_DNA"/>
</dbReference>
<organism evidence="3 4">
    <name type="scientific">Lentithecium fluviatile CBS 122367</name>
    <dbReference type="NCBI Taxonomy" id="1168545"/>
    <lineage>
        <taxon>Eukaryota</taxon>
        <taxon>Fungi</taxon>
        <taxon>Dikarya</taxon>
        <taxon>Ascomycota</taxon>
        <taxon>Pezizomycotina</taxon>
        <taxon>Dothideomycetes</taxon>
        <taxon>Pleosporomycetidae</taxon>
        <taxon>Pleosporales</taxon>
        <taxon>Massarineae</taxon>
        <taxon>Lentitheciaceae</taxon>
        <taxon>Lentithecium</taxon>
    </lineage>
</organism>
<keyword evidence="4" id="KW-1185">Reference proteome</keyword>
<feature type="region of interest" description="Disordered" evidence="1">
    <location>
        <begin position="16"/>
        <end position="118"/>
    </location>
</feature>
<evidence type="ECO:0000256" key="1">
    <source>
        <dbReference type="SAM" id="MobiDB-lite"/>
    </source>
</evidence>
<keyword evidence="2" id="KW-0732">Signal</keyword>
<feature type="compositionally biased region" description="Low complexity" evidence="1">
    <location>
        <begin position="45"/>
        <end position="56"/>
    </location>
</feature>
<dbReference type="AlphaFoldDB" id="A0A6G1IER2"/>
<proteinExistence type="predicted"/>
<protein>
    <submittedName>
        <fullName evidence="3">Uncharacterized protein</fullName>
    </submittedName>
</protein>
<evidence type="ECO:0000256" key="2">
    <source>
        <dbReference type="SAM" id="SignalP"/>
    </source>
</evidence>
<accession>A0A6G1IER2</accession>
<name>A0A6G1IER2_9PLEO</name>
<evidence type="ECO:0000313" key="4">
    <source>
        <dbReference type="Proteomes" id="UP000799291"/>
    </source>
</evidence>
<gene>
    <name evidence="3" type="ORF">K458DRAFT_396965</name>
</gene>
<feature type="chain" id="PRO_5026150553" evidence="2">
    <location>
        <begin position="22"/>
        <end position="153"/>
    </location>
</feature>
<feature type="compositionally biased region" description="Low complexity" evidence="1">
    <location>
        <begin position="81"/>
        <end position="96"/>
    </location>
</feature>